<dbReference type="OrthoDB" id="3034420at2"/>
<evidence type="ECO:0000313" key="4">
    <source>
        <dbReference type="Proteomes" id="UP000295606"/>
    </source>
</evidence>
<keyword evidence="1" id="KW-0238">DNA-binding</keyword>
<protein>
    <submittedName>
        <fullName evidence="3">XRE family transcriptional regulator</fullName>
    </submittedName>
</protein>
<dbReference type="AlphaFoldDB" id="A0A4V2ZVK9"/>
<evidence type="ECO:0000256" key="1">
    <source>
        <dbReference type="ARBA" id="ARBA00023125"/>
    </source>
</evidence>
<dbReference type="Proteomes" id="UP000295606">
    <property type="component" value="Unassembled WGS sequence"/>
</dbReference>
<dbReference type="EMBL" id="SMOD01000020">
    <property type="protein sequence ID" value="TDG05581.1"/>
    <property type="molecule type" value="Genomic_DNA"/>
</dbReference>
<reference evidence="3 4" key="1">
    <citation type="submission" date="2019-03" db="EMBL/GenBank/DDBJ databases">
        <title>Paraburkholderia sp. isolated from native Mimosa gymnas in Guartela State Park, Brazil.</title>
        <authorList>
            <person name="Paulitsch F."/>
            <person name="Hungria M."/>
            <person name="Delamuta J.R.M."/>
            <person name="Ribeiro R.A."/>
            <person name="Dall'Agnol R."/>
            <person name="Silva J.S.B."/>
        </authorList>
    </citation>
    <scope>NUCLEOTIDE SEQUENCE [LARGE SCALE GENOMIC DNA]</scope>
    <source>
        <strain evidence="3 4">CNPSo 3008</strain>
    </source>
</reference>
<dbReference type="Pfam" id="PF13560">
    <property type="entry name" value="HTH_31"/>
    <property type="match status" value="1"/>
</dbReference>
<dbReference type="GO" id="GO:0003677">
    <property type="term" value="F:DNA binding"/>
    <property type="evidence" value="ECO:0007669"/>
    <property type="project" value="UniProtKB-KW"/>
</dbReference>
<accession>A0A4V2ZVK9</accession>
<dbReference type="PANTHER" id="PTHR46558">
    <property type="entry name" value="TRACRIPTIONAL REGULATORY PROTEIN-RELATED-RELATED"/>
    <property type="match status" value="1"/>
</dbReference>
<organism evidence="3 4">
    <name type="scientific">Paraburkholderia guartelaensis</name>
    <dbReference type="NCBI Taxonomy" id="2546446"/>
    <lineage>
        <taxon>Bacteria</taxon>
        <taxon>Pseudomonadati</taxon>
        <taxon>Pseudomonadota</taxon>
        <taxon>Betaproteobacteria</taxon>
        <taxon>Burkholderiales</taxon>
        <taxon>Burkholderiaceae</taxon>
        <taxon>Paraburkholderia</taxon>
    </lineage>
</organism>
<gene>
    <name evidence="3" type="ORF">E1N52_25100</name>
</gene>
<sequence length="117" mass="12926">MKDEQFFRELGERIASARKAHGLTQHELAEALGIAQQTLAHYEGGRSRVPASMLPMLAELLMSTADELLGKPLGVPAAGYRSMSRLQRQIAAIEQLPKPKQQFVSQMLDTVLAQARK</sequence>
<dbReference type="Gene3D" id="1.10.260.40">
    <property type="entry name" value="lambda repressor-like DNA-binding domains"/>
    <property type="match status" value="1"/>
</dbReference>
<evidence type="ECO:0000313" key="3">
    <source>
        <dbReference type="EMBL" id="TDG05581.1"/>
    </source>
</evidence>
<dbReference type="PANTHER" id="PTHR46558:SF11">
    <property type="entry name" value="HTH-TYPE TRANSCRIPTIONAL REGULATOR XRE"/>
    <property type="match status" value="1"/>
</dbReference>
<feature type="domain" description="HTH cro/C1-type" evidence="2">
    <location>
        <begin position="14"/>
        <end position="68"/>
    </location>
</feature>
<comment type="caution">
    <text evidence="3">The sequence shown here is derived from an EMBL/GenBank/DDBJ whole genome shotgun (WGS) entry which is preliminary data.</text>
</comment>
<dbReference type="InterPro" id="IPR010982">
    <property type="entry name" value="Lambda_DNA-bd_dom_sf"/>
</dbReference>
<dbReference type="SMART" id="SM00530">
    <property type="entry name" value="HTH_XRE"/>
    <property type="match status" value="1"/>
</dbReference>
<dbReference type="RefSeq" id="WP_133185453.1">
    <property type="nucleotide sequence ID" value="NZ_SMOD01000020.1"/>
</dbReference>
<evidence type="ECO:0000259" key="2">
    <source>
        <dbReference type="PROSITE" id="PS50943"/>
    </source>
</evidence>
<dbReference type="PROSITE" id="PS50943">
    <property type="entry name" value="HTH_CROC1"/>
    <property type="match status" value="1"/>
</dbReference>
<dbReference type="CDD" id="cd00093">
    <property type="entry name" value="HTH_XRE"/>
    <property type="match status" value="1"/>
</dbReference>
<dbReference type="InterPro" id="IPR001387">
    <property type="entry name" value="Cro/C1-type_HTH"/>
</dbReference>
<name>A0A4V2ZVK9_9BURK</name>
<dbReference type="SUPFAM" id="SSF47413">
    <property type="entry name" value="lambda repressor-like DNA-binding domains"/>
    <property type="match status" value="1"/>
</dbReference>
<proteinExistence type="predicted"/>